<protein>
    <submittedName>
        <fullName evidence="2">Uncharacterized protein DUF4440</fullName>
    </submittedName>
</protein>
<gene>
    <name evidence="2" type="ORF">CLV72_102596</name>
</gene>
<evidence type="ECO:0000313" key="3">
    <source>
        <dbReference type="Proteomes" id="UP000237846"/>
    </source>
</evidence>
<sequence length="130" mass="13880">MTTPTHPELLAELLEREHAGWRALSAGTGAYYYDAELTDDAVMVLPFGVGVLERAESIAAMAAAPPWSAYAIERARALPLGPDGGLLVYAVAAERKGQPPYSAEITSGYRRTADGWRLAFHQQTPAGPPA</sequence>
<keyword evidence="3" id="KW-1185">Reference proteome</keyword>
<dbReference type="InterPro" id="IPR027843">
    <property type="entry name" value="DUF4440"/>
</dbReference>
<dbReference type="RefSeq" id="WP_170140930.1">
    <property type="nucleotide sequence ID" value="NZ_PVZC01000002.1"/>
</dbReference>
<dbReference type="InterPro" id="IPR032710">
    <property type="entry name" value="NTF2-like_dom_sf"/>
</dbReference>
<dbReference type="EMBL" id="PVZC01000002">
    <property type="protein sequence ID" value="PRY00963.1"/>
    <property type="molecule type" value="Genomic_DNA"/>
</dbReference>
<dbReference type="Gene3D" id="3.10.450.50">
    <property type="match status" value="1"/>
</dbReference>
<reference evidence="2 3" key="1">
    <citation type="submission" date="2018-03" db="EMBL/GenBank/DDBJ databases">
        <title>Genomic Encyclopedia of Archaeal and Bacterial Type Strains, Phase II (KMG-II): from individual species to whole genera.</title>
        <authorList>
            <person name="Goeker M."/>
        </authorList>
    </citation>
    <scope>NUCLEOTIDE SEQUENCE [LARGE SCALE GENOMIC DNA]</scope>
    <source>
        <strain evidence="2 3">DSM 45601</strain>
    </source>
</reference>
<organism evidence="2 3">
    <name type="scientific">Allonocardiopsis opalescens</name>
    <dbReference type="NCBI Taxonomy" id="1144618"/>
    <lineage>
        <taxon>Bacteria</taxon>
        <taxon>Bacillati</taxon>
        <taxon>Actinomycetota</taxon>
        <taxon>Actinomycetes</taxon>
        <taxon>Streptosporangiales</taxon>
        <taxon>Allonocardiopsis</taxon>
    </lineage>
</organism>
<proteinExistence type="predicted"/>
<dbReference type="AlphaFoldDB" id="A0A2T0QAU3"/>
<dbReference type="Proteomes" id="UP000237846">
    <property type="component" value="Unassembled WGS sequence"/>
</dbReference>
<dbReference type="Pfam" id="PF14534">
    <property type="entry name" value="DUF4440"/>
    <property type="match status" value="1"/>
</dbReference>
<name>A0A2T0QAU3_9ACTN</name>
<comment type="caution">
    <text evidence="2">The sequence shown here is derived from an EMBL/GenBank/DDBJ whole genome shotgun (WGS) entry which is preliminary data.</text>
</comment>
<evidence type="ECO:0000259" key="1">
    <source>
        <dbReference type="Pfam" id="PF14534"/>
    </source>
</evidence>
<feature type="domain" description="DUF4440" evidence="1">
    <location>
        <begin position="14"/>
        <end position="118"/>
    </location>
</feature>
<accession>A0A2T0QAU3</accession>
<evidence type="ECO:0000313" key="2">
    <source>
        <dbReference type="EMBL" id="PRY00963.1"/>
    </source>
</evidence>
<dbReference type="SUPFAM" id="SSF54427">
    <property type="entry name" value="NTF2-like"/>
    <property type="match status" value="1"/>
</dbReference>